<accession>A0A139X1U0</accession>
<dbReference type="RefSeq" id="WP_017746651.1">
    <property type="nucleotide sequence ID" value="NZ_KQ976354.1"/>
</dbReference>
<evidence type="ECO:0000313" key="2">
    <source>
        <dbReference type="EMBL" id="KYC38658.1"/>
    </source>
</evidence>
<dbReference type="AlphaFoldDB" id="A0A139X1U0"/>
<proteinExistence type="predicted"/>
<name>A0A139X1U0_9CYAN</name>
<keyword evidence="1" id="KW-0732">Signal</keyword>
<sequence length="80" mass="8308">MKVAKLILLASPIIVSSALLIANQAEATIVKSAPSQSDSDLLISNASQESNPILDKLGCQCSSCTKAGQELLQGKLPSVR</sequence>
<evidence type="ECO:0000256" key="1">
    <source>
        <dbReference type="SAM" id="SignalP"/>
    </source>
</evidence>
<evidence type="ECO:0000313" key="3">
    <source>
        <dbReference type="Proteomes" id="UP000076925"/>
    </source>
</evidence>
<reference evidence="2 3" key="1">
    <citation type="journal article" date="2013" name="Genome Biol. Evol.">
        <title>Genomes of Stigonematalean cyanobacteria (subsection V) and the evolution of oxygenic photosynthesis from prokaryotes to plastids.</title>
        <authorList>
            <person name="Dagan T."/>
            <person name="Roettger M."/>
            <person name="Stucken K."/>
            <person name="Landan G."/>
            <person name="Koch R."/>
            <person name="Major P."/>
            <person name="Gould S.B."/>
            <person name="Goremykin V.V."/>
            <person name="Rippka R."/>
            <person name="Tandeau de Marsac N."/>
            <person name="Gugger M."/>
            <person name="Lockhart P.J."/>
            <person name="Allen J.F."/>
            <person name="Brune I."/>
            <person name="Maus I."/>
            <person name="Puhler A."/>
            <person name="Martin W.F."/>
        </authorList>
    </citation>
    <scope>NUCLEOTIDE SEQUENCE [LARGE SCALE GENOMIC DNA]</scope>
    <source>
        <strain evidence="2 3">PCC 7110</strain>
    </source>
</reference>
<comment type="caution">
    <text evidence="2">The sequence shown here is derived from an EMBL/GenBank/DDBJ whole genome shotgun (WGS) entry which is preliminary data.</text>
</comment>
<gene>
    <name evidence="2" type="ORF">WA1_36395</name>
</gene>
<keyword evidence="3" id="KW-1185">Reference proteome</keyword>
<dbReference type="EMBL" id="ANNX02000040">
    <property type="protein sequence ID" value="KYC38658.1"/>
    <property type="molecule type" value="Genomic_DNA"/>
</dbReference>
<feature type="chain" id="PRO_5007300520" evidence="1">
    <location>
        <begin position="28"/>
        <end position="80"/>
    </location>
</feature>
<feature type="signal peptide" evidence="1">
    <location>
        <begin position="1"/>
        <end position="27"/>
    </location>
</feature>
<organism evidence="2 3">
    <name type="scientific">Scytonema hofmannii PCC 7110</name>
    <dbReference type="NCBI Taxonomy" id="128403"/>
    <lineage>
        <taxon>Bacteria</taxon>
        <taxon>Bacillati</taxon>
        <taxon>Cyanobacteriota</taxon>
        <taxon>Cyanophyceae</taxon>
        <taxon>Nostocales</taxon>
        <taxon>Scytonemataceae</taxon>
        <taxon>Scytonema</taxon>
    </lineage>
</organism>
<dbReference type="Proteomes" id="UP000076925">
    <property type="component" value="Unassembled WGS sequence"/>
</dbReference>
<dbReference type="OrthoDB" id="516128at2"/>
<dbReference type="STRING" id="128403.WA1_36395"/>
<protein>
    <submittedName>
        <fullName evidence="2">Uncharacterized protein</fullName>
    </submittedName>
</protein>